<dbReference type="STRING" id="1314781.A0A165DEZ9"/>
<dbReference type="AlphaFoldDB" id="A0A165DEZ9"/>
<accession>A0A165DEZ9</accession>
<evidence type="ECO:0000256" key="3">
    <source>
        <dbReference type="RuleBase" id="RU000363"/>
    </source>
</evidence>
<dbReference type="OrthoDB" id="191139at2759"/>
<dbReference type="Gene3D" id="3.40.50.720">
    <property type="entry name" value="NAD(P)-binding Rossmann-like Domain"/>
    <property type="match status" value="1"/>
</dbReference>
<dbReference type="SUPFAM" id="SSF51735">
    <property type="entry name" value="NAD(P)-binding Rossmann-fold domains"/>
    <property type="match status" value="1"/>
</dbReference>
<dbReference type="InterPro" id="IPR002347">
    <property type="entry name" value="SDR_fam"/>
</dbReference>
<evidence type="ECO:0000256" key="1">
    <source>
        <dbReference type="ARBA" id="ARBA00006484"/>
    </source>
</evidence>
<sequence>MSGTFSHSTTAEEVVAAYSDHVKGRIFVVTGPTPNTLGDATARSLARAQPAALILVGRSPAKYAPVADAIRAIDPSIDVRIYGVDLGSLASVREGARTIAAAHPRIDVLINNAGIMGIPERRLNADGIEEHFATNHVGHFLLTNLLMDSLMRSDEPRAVNLTSWGHKWGTGDYSDYNFEHRPYEWNLGYGQSKLANIHFTESLAAKLGPRGFSAISVHPGSIWETDLTASFSEEQRKKLREHDDDAGVVTKTLSQGASTTLVAALDPNLGKAHNGCYMEDCHVAETRCDGARRPGTREELWALSEKLVTAFETVHDFVNF</sequence>
<dbReference type="PANTHER" id="PTHR24320:SF283">
    <property type="entry name" value="RETINOL DEHYDROGENASE 11"/>
    <property type="match status" value="1"/>
</dbReference>
<dbReference type="GO" id="GO:0016491">
    <property type="term" value="F:oxidoreductase activity"/>
    <property type="evidence" value="ECO:0007669"/>
    <property type="project" value="UniProtKB-KW"/>
</dbReference>
<dbReference type="PRINTS" id="PR00081">
    <property type="entry name" value="GDHRDH"/>
</dbReference>
<dbReference type="InParanoid" id="A0A165DEZ9"/>
<dbReference type="PANTHER" id="PTHR24320">
    <property type="entry name" value="RETINOL DEHYDROGENASE"/>
    <property type="match status" value="1"/>
</dbReference>
<keyword evidence="5" id="KW-1185">Reference proteome</keyword>
<evidence type="ECO:0000313" key="5">
    <source>
        <dbReference type="Proteomes" id="UP000077266"/>
    </source>
</evidence>
<name>A0A165DEZ9_EXIGL</name>
<dbReference type="InterPro" id="IPR036291">
    <property type="entry name" value="NAD(P)-bd_dom_sf"/>
</dbReference>
<dbReference type="PRINTS" id="PR00080">
    <property type="entry name" value="SDRFAMILY"/>
</dbReference>
<dbReference type="EMBL" id="KV426227">
    <property type="protein sequence ID" value="KZV84395.1"/>
    <property type="molecule type" value="Genomic_DNA"/>
</dbReference>
<gene>
    <name evidence="4" type="ORF">EXIGLDRAFT_806711</name>
</gene>
<protein>
    <submittedName>
        <fullName evidence="4">NAD(P)-binding protein</fullName>
    </submittedName>
</protein>
<proteinExistence type="inferred from homology"/>
<organism evidence="4 5">
    <name type="scientific">Exidia glandulosa HHB12029</name>
    <dbReference type="NCBI Taxonomy" id="1314781"/>
    <lineage>
        <taxon>Eukaryota</taxon>
        <taxon>Fungi</taxon>
        <taxon>Dikarya</taxon>
        <taxon>Basidiomycota</taxon>
        <taxon>Agaricomycotina</taxon>
        <taxon>Agaricomycetes</taxon>
        <taxon>Auriculariales</taxon>
        <taxon>Exidiaceae</taxon>
        <taxon>Exidia</taxon>
    </lineage>
</organism>
<comment type="similarity">
    <text evidence="1 3">Belongs to the short-chain dehydrogenases/reductases (SDR) family.</text>
</comment>
<dbReference type="Pfam" id="PF00106">
    <property type="entry name" value="adh_short"/>
    <property type="match status" value="1"/>
</dbReference>
<evidence type="ECO:0000313" key="4">
    <source>
        <dbReference type="EMBL" id="KZV84395.1"/>
    </source>
</evidence>
<dbReference type="Proteomes" id="UP000077266">
    <property type="component" value="Unassembled WGS sequence"/>
</dbReference>
<evidence type="ECO:0000256" key="2">
    <source>
        <dbReference type="ARBA" id="ARBA00023002"/>
    </source>
</evidence>
<reference evidence="4 5" key="1">
    <citation type="journal article" date="2016" name="Mol. Biol. Evol.">
        <title>Comparative Genomics of Early-Diverging Mushroom-Forming Fungi Provides Insights into the Origins of Lignocellulose Decay Capabilities.</title>
        <authorList>
            <person name="Nagy L.G."/>
            <person name="Riley R."/>
            <person name="Tritt A."/>
            <person name="Adam C."/>
            <person name="Daum C."/>
            <person name="Floudas D."/>
            <person name="Sun H."/>
            <person name="Yadav J.S."/>
            <person name="Pangilinan J."/>
            <person name="Larsson K.H."/>
            <person name="Matsuura K."/>
            <person name="Barry K."/>
            <person name="Labutti K."/>
            <person name="Kuo R."/>
            <person name="Ohm R.A."/>
            <person name="Bhattacharya S.S."/>
            <person name="Shirouzu T."/>
            <person name="Yoshinaga Y."/>
            <person name="Martin F.M."/>
            <person name="Grigoriev I.V."/>
            <person name="Hibbett D.S."/>
        </authorList>
    </citation>
    <scope>NUCLEOTIDE SEQUENCE [LARGE SCALE GENOMIC DNA]</scope>
    <source>
        <strain evidence="4 5">HHB12029</strain>
    </source>
</reference>
<keyword evidence="2" id="KW-0560">Oxidoreductase</keyword>